<gene>
    <name evidence="2" type="ORF">ENL21_05185</name>
</gene>
<dbReference type="EMBL" id="DRTD01000381">
    <property type="protein sequence ID" value="HHE55155.1"/>
    <property type="molecule type" value="Genomic_DNA"/>
</dbReference>
<reference evidence="2" key="1">
    <citation type="journal article" date="2020" name="mSystems">
        <title>Genome- and Community-Level Interaction Insights into Carbon Utilization and Element Cycling Functions of Hydrothermarchaeota in Hydrothermal Sediment.</title>
        <authorList>
            <person name="Zhou Z."/>
            <person name="Liu Y."/>
            <person name="Xu W."/>
            <person name="Pan J."/>
            <person name="Luo Z.H."/>
            <person name="Li M."/>
        </authorList>
    </citation>
    <scope>NUCLEOTIDE SEQUENCE [LARGE SCALE GENOMIC DNA]</scope>
    <source>
        <strain evidence="2">HyVt-76</strain>
    </source>
</reference>
<dbReference type="Proteomes" id="UP000886111">
    <property type="component" value="Unassembled WGS sequence"/>
</dbReference>
<evidence type="ECO:0000313" key="2">
    <source>
        <dbReference type="EMBL" id="HHE55155.1"/>
    </source>
</evidence>
<evidence type="ECO:0000256" key="1">
    <source>
        <dbReference type="SAM" id="SignalP"/>
    </source>
</evidence>
<feature type="signal peptide" evidence="1">
    <location>
        <begin position="1"/>
        <end position="28"/>
    </location>
</feature>
<dbReference type="AlphaFoldDB" id="A0A7V5H3K0"/>
<feature type="non-terminal residue" evidence="2">
    <location>
        <position position="544"/>
    </location>
</feature>
<feature type="chain" id="PRO_5030874143" description="Peptidase M48 domain-containing protein" evidence="1">
    <location>
        <begin position="29"/>
        <end position="544"/>
    </location>
</feature>
<accession>A0A7V5H3K0</accession>
<name>A0A7V5H3K0_CALAY</name>
<sequence>MIFNKKLISSVFLSLCLVLINSLHPAQAKSAAWQQLTGQYAKVEFSAPYLSLAQNILFLADQEIPRLAQIHGLDSTALNQLPKARIILTDKPDVSNGFALGNTVVIYALSSMYMLYWAEEASWYYTVLTHELAHWVSFKALQRKLNKLGMVANITVPRWFYEGIAQYCAESWNLYRGDQSLRQAVIYGDLNYEALNNLNNGRLLYASANGFIRFLVKQYGDSSLVRLFAYKKNGWYFDFDEAFKAIYKKSAKTLFREFIRHSVLYYGSYLSRLPEHSFTEVFTNGLMDDPKQIVWLSQRDSLVLVAGREKSHHRFVTLKLIRIHQGKIQSEKVLTNNLGTRIIVSPDRRLLAFGRPTYQIEADQLDLRFEWQIIDLKTIETVKIQGAYRARYGAFDFRNRLYLVEVLPTGSQIHRWSMKDGMQKGFLLFENRAVGPITFNAKNELFMIAEKEGRRSLLRWQNAHLDSLLTGGMLLDLKMLNSKYLAINLVKDDHLEIEIFDSSEKKSVGRLVDQFEYYFSDVDSPNRQLLTYRFEGDGLRHFYS</sequence>
<keyword evidence="1" id="KW-0732">Signal</keyword>
<evidence type="ECO:0008006" key="3">
    <source>
        <dbReference type="Google" id="ProtNLM"/>
    </source>
</evidence>
<protein>
    <recommendedName>
        <fullName evidence="3">Peptidase M48 domain-containing protein</fullName>
    </recommendedName>
</protein>
<comment type="caution">
    <text evidence="2">The sequence shown here is derived from an EMBL/GenBank/DDBJ whole genome shotgun (WGS) entry which is preliminary data.</text>
</comment>
<organism evidence="2">
    <name type="scientific">Caldithrix abyssi</name>
    <dbReference type="NCBI Taxonomy" id="187145"/>
    <lineage>
        <taxon>Bacteria</taxon>
        <taxon>Pseudomonadati</taxon>
        <taxon>Calditrichota</taxon>
        <taxon>Calditrichia</taxon>
        <taxon>Calditrichales</taxon>
        <taxon>Calditrichaceae</taxon>
        <taxon>Caldithrix</taxon>
    </lineage>
</organism>
<proteinExistence type="predicted"/>